<evidence type="ECO:0000256" key="5">
    <source>
        <dbReference type="ARBA" id="ARBA00023004"/>
    </source>
</evidence>
<dbReference type="OrthoDB" id="502624at2"/>
<evidence type="ECO:0000313" key="9">
    <source>
        <dbReference type="EMBL" id="QES32586.1"/>
    </source>
</evidence>
<dbReference type="AlphaFoldDB" id="A0A5P2BQ30"/>
<keyword evidence="5 7" id="KW-0408">Iron</keyword>
<reference evidence="9 10" key="1">
    <citation type="submission" date="2018-05" db="EMBL/GenBank/DDBJ databases">
        <title>Streptomyces venezuelae.</title>
        <authorList>
            <person name="Kim W."/>
            <person name="Lee N."/>
            <person name="Cho B.-K."/>
        </authorList>
    </citation>
    <scope>NUCLEOTIDE SEQUENCE [LARGE SCALE GENOMIC DNA]</scope>
    <source>
        <strain evidence="9 10">ATCC 14584</strain>
    </source>
</reference>
<evidence type="ECO:0000256" key="1">
    <source>
        <dbReference type="ARBA" id="ARBA00010617"/>
    </source>
</evidence>
<evidence type="ECO:0000256" key="2">
    <source>
        <dbReference type="ARBA" id="ARBA00022617"/>
    </source>
</evidence>
<dbReference type="SUPFAM" id="SSF48264">
    <property type="entry name" value="Cytochrome P450"/>
    <property type="match status" value="1"/>
</dbReference>
<dbReference type="RefSeq" id="WP_150214345.1">
    <property type="nucleotide sequence ID" value="NZ_CP029192.1"/>
</dbReference>
<dbReference type="InterPro" id="IPR036396">
    <property type="entry name" value="Cyt_P450_sf"/>
</dbReference>
<evidence type="ECO:0000256" key="8">
    <source>
        <dbReference type="SAM" id="MobiDB-lite"/>
    </source>
</evidence>
<dbReference type="PRINTS" id="PR00359">
    <property type="entry name" value="BP450"/>
</dbReference>
<feature type="region of interest" description="Disordered" evidence="8">
    <location>
        <begin position="1"/>
        <end position="21"/>
    </location>
</feature>
<gene>
    <name evidence="9" type="ORF">DEJ48_03480</name>
</gene>
<proteinExistence type="inferred from homology"/>
<dbReference type="GO" id="GO:0004497">
    <property type="term" value="F:monooxygenase activity"/>
    <property type="evidence" value="ECO:0007669"/>
    <property type="project" value="UniProtKB-KW"/>
</dbReference>
<keyword evidence="4 7" id="KW-0560">Oxidoreductase</keyword>
<dbReference type="EMBL" id="CP029192">
    <property type="protein sequence ID" value="QES32586.1"/>
    <property type="molecule type" value="Genomic_DNA"/>
</dbReference>
<protein>
    <submittedName>
        <fullName evidence="9">Cytochrome P450</fullName>
    </submittedName>
</protein>
<dbReference type="GO" id="GO:0020037">
    <property type="term" value="F:heme binding"/>
    <property type="evidence" value="ECO:0007669"/>
    <property type="project" value="InterPro"/>
</dbReference>
<dbReference type="Proteomes" id="UP000322927">
    <property type="component" value="Chromosome"/>
</dbReference>
<dbReference type="InterPro" id="IPR017972">
    <property type="entry name" value="Cyt_P450_CS"/>
</dbReference>
<evidence type="ECO:0000256" key="6">
    <source>
        <dbReference type="ARBA" id="ARBA00023033"/>
    </source>
</evidence>
<dbReference type="PANTHER" id="PTHR46696:SF6">
    <property type="entry name" value="P450, PUTATIVE (EUROFUNG)-RELATED"/>
    <property type="match status" value="1"/>
</dbReference>
<evidence type="ECO:0000313" key="10">
    <source>
        <dbReference type="Proteomes" id="UP000322927"/>
    </source>
</evidence>
<dbReference type="PROSITE" id="PS00086">
    <property type="entry name" value="CYTOCHROME_P450"/>
    <property type="match status" value="1"/>
</dbReference>
<dbReference type="GO" id="GO:0016705">
    <property type="term" value="F:oxidoreductase activity, acting on paired donors, with incorporation or reduction of molecular oxygen"/>
    <property type="evidence" value="ECO:0007669"/>
    <property type="project" value="InterPro"/>
</dbReference>
<keyword evidence="3 7" id="KW-0479">Metal-binding</keyword>
<evidence type="ECO:0000256" key="7">
    <source>
        <dbReference type="RuleBase" id="RU000461"/>
    </source>
</evidence>
<dbReference type="CDD" id="cd11030">
    <property type="entry name" value="CYP105-like"/>
    <property type="match status" value="1"/>
</dbReference>
<sequence>MPKPLDETEQSPLVETTPPGTLDRAWLATGYDEVRAILGDSDRFTTLPPADNIEDSRRLVQPGNLLHYDPPEHTRLRKMLTGEFTLRRVRVLEPLVEGIVTERLDAMEGAAQPIDLVPHFVWPTTSLIGCALLGIPRDDQAELARHLDTNRIDNPDRDQRDAAGNSYLVYLSKFTARKRRDPGEDLLGRLIQRHGDDLTPAELTGTAATLLASFIQNVGGTLGLGILALLEHPDQLALLKERPDLIDHAVEELIRSVSIISHASPRTALEDVTLAGRTVKAGEPVACSLLGANNTHSPGEPTEPIDITRDNSRHMAFGHGIHYCLGAPLTRMELRIAIAELLRRFPGVRLAAPRDELRFTSKAVETLPVAW</sequence>
<dbReference type="FunFam" id="1.10.630.10:FF:000018">
    <property type="entry name" value="Cytochrome P450 monooxygenase"/>
    <property type="match status" value="1"/>
</dbReference>
<dbReference type="Gene3D" id="1.10.630.10">
    <property type="entry name" value="Cytochrome P450"/>
    <property type="match status" value="1"/>
</dbReference>
<comment type="similarity">
    <text evidence="1 7">Belongs to the cytochrome P450 family.</text>
</comment>
<organism evidence="9 10">
    <name type="scientific">Streptomyces venezuelae</name>
    <dbReference type="NCBI Taxonomy" id="54571"/>
    <lineage>
        <taxon>Bacteria</taxon>
        <taxon>Bacillati</taxon>
        <taxon>Actinomycetota</taxon>
        <taxon>Actinomycetes</taxon>
        <taxon>Kitasatosporales</taxon>
        <taxon>Streptomycetaceae</taxon>
        <taxon>Streptomyces</taxon>
    </lineage>
</organism>
<keyword evidence="6 7" id="KW-0503">Monooxygenase</keyword>
<keyword evidence="2 7" id="KW-0349">Heme</keyword>
<dbReference type="InterPro" id="IPR002397">
    <property type="entry name" value="Cyt_P450_B"/>
</dbReference>
<evidence type="ECO:0000256" key="3">
    <source>
        <dbReference type="ARBA" id="ARBA00022723"/>
    </source>
</evidence>
<dbReference type="PANTHER" id="PTHR46696">
    <property type="entry name" value="P450, PUTATIVE (EUROFUNG)-RELATED"/>
    <property type="match status" value="1"/>
</dbReference>
<name>A0A5P2BQ30_STRVZ</name>
<dbReference type="GO" id="GO:0005506">
    <property type="term" value="F:iron ion binding"/>
    <property type="evidence" value="ECO:0007669"/>
    <property type="project" value="InterPro"/>
</dbReference>
<dbReference type="InterPro" id="IPR001128">
    <property type="entry name" value="Cyt_P450"/>
</dbReference>
<dbReference type="Pfam" id="PF00067">
    <property type="entry name" value="p450"/>
    <property type="match status" value="1"/>
</dbReference>
<accession>A0A5P2BQ30</accession>
<evidence type="ECO:0000256" key="4">
    <source>
        <dbReference type="ARBA" id="ARBA00023002"/>
    </source>
</evidence>